<dbReference type="EMBL" id="SJPQ01000001">
    <property type="protein sequence ID" value="TWT89944.1"/>
    <property type="molecule type" value="Genomic_DNA"/>
</dbReference>
<feature type="compositionally biased region" description="Basic and acidic residues" evidence="1">
    <location>
        <begin position="55"/>
        <end position="78"/>
    </location>
</feature>
<comment type="caution">
    <text evidence="2">The sequence shown here is derived from an EMBL/GenBank/DDBJ whole genome shotgun (WGS) entry which is preliminary data.</text>
</comment>
<dbReference type="Pfam" id="PF16258">
    <property type="entry name" value="DUF4912"/>
    <property type="match status" value="1"/>
</dbReference>
<evidence type="ECO:0000256" key="1">
    <source>
        <dbReference type="SAM" id="MobiDB-lite"/>
    </source>
</evidence>
<name>A0A5C5ZR20_9BACT</name>
<organism evidence="2 3">
    <name type="scientific">Pseudobythopirellula maris</name>
    <dbReference type="NCBI Taxonomy" id="2527991"/>
    <lineage>
        <taxon>Bacteria</taxon>
        <taxon>Pseudomonadati</taxon>
        <taxon>Planctomycetota</taxon>
        <taxon>Planctomycetia</taxon>
        <taxon>Pirellulales</taxon>
        <taxon>Lacipirellulaceae</taxon>
        <taxon>Pseudobythopirellula</taxon>
    </lineage>
</organism>
<keyword evidence="3" id="KW-1185">Reference proteome</keyword>
<gene>
    <name evidence="2" type="ORF">Mal64_03260</name>
</gene>
<dbReference type="InterPro" id="IPR036269">
    <property type="entry name" value="Rho_N_sf"/>
</dbReference>
<dbReference type="AlphaFoldDB" id="A0A5C5ZR20"/>
<sequence length="379" mass="41862">MMTANKLHSYTCKDLAQMARNEGVTGWHAMRKDELIEALIKTARRSRRTGGDPAAKGERGREVIEGSRSEKLNREESVRQAGKISAKRRQAQKQLDLIHQKMAKAKDLSCAAGDQNDEASGDRLVMLVRDPYWLHAHWEIAPSGVQRAKSSLGQFWHAAHPVLRVLQVDESGATLSRREIRIHGGVSNWYIDVADPPCQFRAEVGYAVEGGDFYCLARSNTVTTPAPGSADMVDTNWSDVAEKADQIYAMSGGYSHGGVSIELQELLEERLRRRLGRPSQTRYGHAVDPSRGSEMELALDAELVVYGSSDPHSHVTVMGEPVAVGDDGSFVVKMHLPDRRQVIPVVASSADGVQQRTVILGVERNTKELDPRYRDVATS</sequence>
<dbReference type="OrthoDB" id="9812700at2"/>
<dbReference type="InterPro" id="IPR032585">
    <property type="entry name" value="DUF4912"/>
</dbReference>
<proteinExistence type="predicted"/>
<accession>A0A5C5ZR20</accession>
<feature type="region of interest" description="Disordered" evidence="1">
    <location>
        <begin position="44"/>
        <end position="90"/>
    </location>
</feature>
<protein>
    <submittedName>
        <fullName evidence="2">Uncharacterized protein</fullName>
    </submittedName>
</protein>
<evidence type="ECO:0000313" key="3">
    <source>
        <dbReference type="Proteomes" id="UP000315440"/>
    </source>
</evidence>
<evidence type="ECO:0000313" key="2">
    <source>
        <dbReference type="EMBL" id="TWT89944.1"/>
    </source>
</evidence>
<reference evidence="2 3" key="1">
    <citation type="submission" date="2019-02" db="EMBL/GenBank/DDBJ databases">
        <title>Deep-cultivation of Planctomycetes and their phenomic and genomic characterization uncovers novel biology.</title>
        <authorList>
            <person name="Wiegand S."/>
            <person name="Jogler M."/>
            <person name="Boedeker C."/>
            <person name="Pinto D."/>
            <person name="Vollmers J."/>
            <person name="Rivas-Marin E."/>
            <person name="Kohn T."/>
            <person name="Peeters S.H."/>
            <person name="Heuer A."/>
            <person name="Rast P."/>
            <person name="Oberbeckmann S."/>
            <person name="Bunk B."/>
            <person name="Jeske O."/>
            <person name="Meyerdierks A."/>
            <person name="Storesund J.E."/>
            <person name="Kallscheuer N."/>
            <person name="Luecker S."/>
            <person name="Lage O.M."/>
            <person name="Pohl T."/>
            <person name="Merkel B.J."/>
            <person name="Hornburger P."/>
            <person name="Mueller R.-W."/>
            <person name="Bruemmer F."/>
            <person name="Labrenz M."/>
            <person name="Spormann A.M."/>
            <person name="Op Den Camp H."/>
            <person name="Overmann J."/>
            <person name="Amann R."/>
            <person name="Jetten M.S.M."/>
            <person name="Mascher T."/>
            <person name="Medema M.H."/>
            <person name="Devos D.P."/>
            <person name="Kaster A.-K."/>
            <person name="Ovreas L."/>
            <person name="Rohde M."/>
            <person name="Galperin M.Y."/>
            <person name="Jogler C."/>
        </authorList>
    </citation>
    <scope>NUCLEOTIDE SEQUENCE [LARGE SCALE GENOMIC DNA]</scope>
    <source>
        <strain evidence="2 3">Mal64</strain>
    </source>
</reference>
<dbReference type="SUPFAM" id="SSF68912">
    <property type="entry name" value="Rho N-terminal domain-like"/>
    <property type="match status" value="1"/>
</dbReference>
<dbReference type="Proteomes" id="UP000315440">
    <property type="component" value="Unassembled WGS sequence"/>
</dbReference>